<dbReference type="CDD" id="cd16913">
    <property type="entry name" value="YkuD_like"/>
    <property type="match status" value="1"/>
</dbReference>
<evidence type="ECO:0000256" key="3">
    <source>
        <dbReference type="ARBA" id="ARBA00022960"/>
    </source>
</evidence>
<comment type="caution">
    <text evidence="6">Lacks conserved residue(s) required for the propagation of feature annotation.</text>
</comment>
<dbReference type="Gene3D" id="2.40.440.10">
    <property type="entry name" value="L,D-transpeptidase catalytic domain-like"/>
    <property type="match status" value="1"/>
</dbReference>
<dbReference type="GO" id="GO:0071555">
    <property type="term" value="P:cell wall organization"/>
    <property type="evidence" value="ECO:0007669"/>
    <property type="project" value="UniProtKB-UniRule"/>
</dbReference>
<gene>
    <name evidence="8" type="ORF">BJP25_21215</name>
</gene>
<keyword evidence="3 6" id="KW-0133">Cell shape</keyword>
<dbReference type="AlphaFoldDB" id="A0A1Q9LKK6"/>
<name>A0A1Q9LKK6_9PSEU</name>
<evidence type="ECO:0000256" key="6">
    <source>
        <dbReference type="PROSITE-ProRule" id="PRU01373"/>
    </source>
</evidence>
<dbReference type="RefSeq" id="WP_075975719.1">
    <property type="nucleotide sequence ID" value="NZ_MKQR01000016.1"/>
</dbReference>
<dbReference type="InterPro" id="IPR038063">
    <property type="entry name" value="Transpep_catalytic_dom"/>
</dbReference>
<dbReference type="UniPathway" id="UPA00219"/>
<evidence type="ECO:0000313" key="9">
    <source>
        <dbReference type="Proteomes" id="UP000186040"/>
    </source>
</evidence>
<evidence type="ECO:0000313" key="8">
    <source>
        <dbReference type="EMBL" id="OLR92576.1"/>
    </source>
</evidence>
<keyword evidence="9" id="KW-1185">Reference proteome</keyword>
<comment type="pathway">
    <text evidence="1 6">Cell wall biogenesis; peptidoglycan biosynthesis.</text>
</comment>
<dbReference type="PROSITE" id="PS52029">
    <property type="entry name" value="LD_TPASE"/>
    <property type="match status" value="1"/>
</dbReference>
<dbReference type="Pfam" id="PF03734">
    <property type="entry name" value="YkuD"/>
    <property type="match status" value="1"/>
</dbReference>
<proteinExistence type="predicted"/>
<dbReference type="EMBL" id="MKQR01000016">
    <property type="protein sequence ID" value="OLR92576.1"/>
    <property type="molecule type" value="Genomic_DNA"/>
</dbReference>
<dbReference type="Proteomes" id="UP000186040">
    <property type="component" value="Unassembled WGS sequence"/>
</dbReference>
<evidence type="ECO:0000256" key="4">
    <source>
        <dbReference type="ARBA" id="ARBA00022984"/>
    </source>
</evidence>
<dbReference type="GO" id="GO:0016740">
    <property type="term" value="F:transferase activity"/>
    <property type="evidence" value="ECO:0007669"/>
    <property type="project" value="UniProtKB-KW"/>
</dbReference>
<evidence type="ECO:0000256" key="1">
    <source>
        <dbReference type="ARBA" id="ARBA00004752"/>
    </source>
</evidence>
<dbReference type="GO" id="GO:0008360">
    <property type="term" value="P:regulation of cell shape"/>
    <property type="evidence" value="ECO:0007669"/>
    <property type="project" value="UniProtKB-UniRule"/>
</dbReference>
<evidence type="ECO:0000256" key="5">
    <source>
        <dbReference type="ARBA" id="ARBA00023316"/>
    </source>
</evidence>
<keyword evidence="5 6" id="KW-0961">Cell wall biogenesis/degradation</keyword>
<evidence type="ECO:0000256" key="2">
    <source>
        <dbReference type="ARBA" id="ARBA00022679"/>
    </source>
</evidence>
<accession>A0A1Q9LKK6</accession>
<protein>
    <recommendedName>
        <fullName evidence="7">L,D-TPase catalytic domain-containing protein</fullName>
    </recommendedName>
</protein>
<evidence type="ECO:0000259" key="7">
    <source>
        <dbReference type="PROSITE" id="PS52029"/>
    </source>
</evidence>
<comment type="caution">
    <text evidence="8">The sequence shown here is derived from an EMBL/GenBank/DDBJ whole genome shotgun (WGS) entry which is preliminary data.</text>
</comment>
<feature type="domain" description="L,D-TPase catalytic" evidence="7">
    <location>
        <begin position="109"/>
        <end position="225"/>
    </location>
</feature>
<dbReference type="InterPro" id="IPR005490">
    <property type="entry name" value="LD_TPept_cat_dom"/>
</dbReference>
<sequence length="225" mass="23959">MTADPRPTVVMLPQVRWDAHLPALPRDPGLHRPPHPLRLLVQAPVTVHTAPKGPAVARLPPESWPGLRTWVPVVDAHPGWVRVLLPSLPDGASGWVELCGQVAAVPHHGFLVADRRTRTLTAHHGPNRLSWPCGVGKATTPTPRGRTYVLGEVRPDTGLVRHALVLASHQSTHLDHGAGLSAVGLHTWPTASWGLAGSDGSVLVPPEAMPVLTRIAPPGTAVLIH</sequence>
<dbReference type="SUPFAM" id="SSF141523">
    <property type="entry name" value="L,D-transpeptidase catalytic domain-like"/>
    <property type="match status" value="1"/>
</dbReference>
<keyword evidence="2" id="KW-0808">Transferase</keyword>
<dbReference type="OrthoDB" id="5243103at2"/>
<reference evidence="8 9" key="1">
    <citation type="submission" date="2016-10" db="EMBL/GenBank/DDBJ databases">
        <title>The Draft Genome Sequence of Actinokineospora bangkokensis 44EHWT reveals the biosynthetic pathway of antifungal compounds Thailandins with unusual extender unit butylmalonyl-CoA.</title>
        <authorList>
            <person name="Greule A."/>
            <person name="Intra B."/>
            <person name="Flemming S."/>
            <person name="Rommel M.G."/>
            <person name="Panbangred W."/>
            <person name="Bechthold A."/>
        </authorList>
    </citation>
    <scope>NUCLEOTIDE SEQUENCE [LARGE SCALE GENOMIC DNA]</scope>
    <source>
        <strain evidence="8 9">44EHW</strain>
    </source>
</reference>
<keyword evidence="4 6" id="KW-0573">Peptidoglycan synthesis</keyword>
<organism evidence="8 9">
    <name type="scientific">Actinokineospora bangkokensis</name>
    <dbReference type="NCBI Taxonomy" id="1193682"/>
    <lineage>
        <taxon>Bacteria</taxon>
        <taxon>Bacillati</taxon>
        <taxon>Actinomycetota</taxon>
        <taxon>Actinomycetes</taxon>
        <taxon>Pseudonocardiales</taxon>
        <taxon>Pseudonocardiaceae</taxon>
        <taxon>Actinokineospora</taxon>
    </lineage>
</organism>
<dbReference type="STRING" id="1193682.BJP25_21215"/>
<dbReference type="GO" id="GO:0009252">
    <property type="term" value="P:peptidoglycan biosynthetic process"/>
    <property type="evidence" value="ECO:0007669"/>
    <property type="project" value="UniProtKB-UniPathway"/>
</dbReference>